<dbReference type="PANTHER" id="PTHR43775:SF51">
    <property type="entry name" value="INACTIVE PHENOLPHTHIOCEROL SYNTHESIS POLYKETIDE SYNTHASE TYPE I PKS1-RELATED"/>
    <property type="match status" value="1"/>
</dbReference>
<keyword evidence="2" id="KW-0597">Phosphoprotein</keyword>
<evidence type="ECO:0000313" key="6">
    <source>
        <dbReference type="EMBL" id="SFR97008.1"/>
    </source>
</evidence>
<dbReference type="SUPFAM" id="SSF52151">
    <property type="entry name" value="FabD/lysophospholipase-like"/>
    <property type="match status" value="1"/>
</dbReference>
<dbReference type="Pfam" id="PF00109">
    <property type="entry name" value="ketoacyl-synt"/>
    <property type="match status" value="1"/>
</dbReference>
<dbReference type="RefSeq" id="WP_092562325.1">
    <property type="nucleotide sequence ID" value="NZ_FOYZ01000012.1"/>
</dbReference>
<keyword evidence="7" id="KW-1185">Reference proteome</keyword>
<dbReference type="InterPro" id="IPR050091">
    <property type="entry name" value="PKS_NRPS_Biosynth_Enz"/>
</dbReference>
<dbReference type="Gene3D" id="3.40.47.10">
    <property type="match status" value="1"/>
</dbReference>
<dbReference type="InterPro" id="IPR032821">
    <property type="entry name" value="PKS_assoc"/>
</dbReference>
<dbReference type="GO" id="GO:0004315">
    <property type="term" value="F:3-oxoacyl-[acyl-carrier-protein] synthase activity"/>
    <property type="evidence" value="ECO:0007669"/>
    <property type="project" value="InterPro"/>
</dbReference>
<keyword evidence="1" id="KW-0596">Phosphopantetheine</keyword>
<dbReference type="InterPro" id="IPR014030">
    <property type="entry name" value="Ketoacyl_synth_N"/>
</dbReference>
<dbReference type="SMART" id="SM00825">
    <property type="entry name" value="PKS_KS"/>
    <property type="match status" value="1"/>
</dbReference>
<dbReference type="Proteomes" id="UP000199659">
    <property type="component" value="Unassembled WGS sequence"/>
</dbReference>
<dbReference type="STRING" id="37658.SAMN05661086_02958"/>
<dbReference type="AlphaFoldDB" id="A0A1I6L142"/>
<dbReference type="Pfam" id="PF02801">
    <property type="entry name" value="Ketoacyl-synt_C"/>
    <property type="match status" value="1"/>
</dbReference>
<dbReference type="EMBL" id="FOYZ01000012">
    <property type="protein sequence ID" value="SFR97008.1"/>
    <property type="molecule type" value="Genomic_DNA"/>
</dbReference>
<reference evidence="6 7" key="1">
    <citation type="submission" date="2016-10" db="EMBL/GenBank/DDBJ databases">
        <authorList>
            <person name="de Groot N.N."/>
        </authorList>
    </citation>
    <scope>NUCLEOTIDE SEQUENCE [LARGE SCALE GENOMIC DNA]</scope>
    <source>
        <strain evidence="6 7">743A</strain>
    </source>
</reference>
<feature type="domain" description="Ketosynthase family 3 (KS3)" evidence="5">
    <location>
        <begin position="12"/>
        <end position="437"/>
    </location>
</feature>
<dbReference type="Gene3D" id="3.40.366.10">
    <property type="entry name" value="Malonyl-Coenzyme A Acyl Carrier Protein, domain 2"/>
    <property type="match status" value="2"/>
</dbReference>
<evidence type="ECO:0000256" key="1">
    <source>
        <dbReference type="ARBA" id="ARBA00022450"/>
    </source>
</evidence>
<comment type="similarity">
    <text evidence="4">Belongs to the thiolase-like superfamily. Beta-ketoacyl-ACP synthases family.</text>
</comment>
<dbReference type="Gene3D" id="3.30.70.3290">
    <property type="match status" value="1"/>
</dbReference>
<dbReference type="InterPro" id="IPR016039">
    <property type="entry name" value="Thiolase-like"/>
</dbReference>
<evidence type="ECO:0000256" key="4">
    <source>
        <dbReference type="RuleBase" id="RU003694"/>
    </source>
</evidence>
<organism evidence="6 7">
    <name type="scientific">Anaeromicropila populeti</name>
    <dbReference type="NCBI Taxonomy" id="37658"/>
    <lineage>
        <taxon>Bacteria</taxon>
        <taxon>Bacillati</taxon>
        <taxon>Bacillota</taxon>
        <taxon>Clostridia</taxon>
        <taxon>Lachnospirales</taxon>
        <taxon>Lachnospiraceae</taxon>
        <taxon>Anaeromicropila</taxon>
    </lineage>
</organism>
<dbReference type="PANTHER" id="PTHR43775">
    <property type="entry name" value="FATTY ACID SYNTHASE"/>
    <property type="match status" value="1"/>
</dbReference>
<dbReference type="InterPro" id="IPR014031">
    <property type="entry name" value="Ketoacyl_synth_C"/>
</dbReference>
<dbReference type="InterPro" id="IPR018201">
    <property type="entry name" value="Ketoacyl_synth_AS"/>
</dbReference>
<proteinExistence type="inferred from homology"/>
<gene>
    <name evidence="6" type="ORF">SAMN05661086_02958</name>
</gene>
<dbReference type="InterPro" id="IPR020841">
    <property type="entry name" value="PKS_Beta-ketoAc_synthase_dom"/>
</dbReference>
<dbReference type="OrthoDB" id="1983847at2"/>
<evidence type="ECO:0000313" key="7">
    <source>
        <dbReference type="Proteomes" id="UP000199659"/>
    </source>
</evidence>
<dbReference type="PROSITE" id="PS00606">
    <property type="entry name" value="KS3_1"/>
    <property type="match status" value="1"/>
</dbReference>
<dbReference type="GO" id="GO:0004312">
    <property type="term" value="F:fatty acid synthase activity"/>
    <property type="evidence" value="ECO:0007669"/>
    <property type="project" value="TreeGrafter"/>
</dbReference>
<dbReference type="PROSITE" id="PS52004">
    <property type="entry name" value="KS3_2"/>
    <property type="match status" value="1"/>
</dbReference>
<dbReference type="CDD" id="cd00833">
    <property type="entry name" value="PKS"/>
    <property type="match status" value="1"/>
</dbReference>
<dbReference type="InterPro" id="IPR016035">
    <property type="entry name" value="Acyl_Trfase/lysoPLipase"/>
</dbReference>
<dbReference type="Pfam" id="PF16197">
    <property type="entry name" value="KAsynt_C_assoc"/>
    <property type="match status" value="1"/>
</dbReference>
<evidence type="ECO:0000259" key="5">
    <source>
        <dbReference type="PROSITE" id="PS52004"/>
    </source>
</evidence>
<sequence>MGNLDENYEYTGLEVAIIGMAGKFPNADNVEEFWELLINSKDVVTVLSDEQMLSDGISENIIKDDKYVRRKGLLKNLWGFDGEFFGYLDKEVEIMDPQIRLLHEVTYEALEDAGYYSGSFSGDIGLYAGGISNRVWETKAVGLRSSFQEMFDAIHFLDKDFSCSRVSHKLDLQGPSISVSTACTSSLTAVHLACRGLMTGDCNIAIAGGYSVMLPENSGHYYVENSITSKDGMCRPFDADGTGSCGGDGIGLVVLKLLEDAIQDNDNIYAVIKGTAIDNDGSDKPMYTAAGIKGIENAIRKAINFSNVLPETINFVETHGTGTQMGDYLEVMALASAFDTEQKEYCYLSSHKPNIGYLGPASGIVGLIKAALSLKHRLLPATLNYAHPNPNITFSKTPFTVNAKLIQLENLQGTLRLRAAVNNIAVGGTNAHIILEEAPEQKVQNIQKEWYLLPVSAKSEWALEQFGISLSEFLKTQKSVSMYDVAYTLQKGRKKYDFRQFILCNGVQMAHDNFLRMPSTYAKRNEIRKERNIVFLLPHMNTKSIIYFQKLYEQYDYFHQLLDQLFTLTKAKFDVDIKELFFSEVQVSKYNELLVFTAEYVMAKYFIDSGINPNAIVSTGTGEFAAACITGSLQPEDAYRLLMAKVKIKEMAKAYIYFTIYTTKTNIEKYFDGLCILFVEETSSKCLVGVNAEQKKEFLLIAEENAIRIYEEKQLDQIYYEITDDMMKLYEKSLEQIEVQMDKFEFIEFWKNQLTNPICMYSCFEKAIKESKTNVIINLGPGKVFHRLIQSYENEGTEHILLDPFRNIREDFDENQKMLFCAGSLWTLGENFDFEVLNNGEIGRRISLPKYPFRHKVNKL</sequence>
<dbReference type="SUPFAM" id="SSF53901">
    <property type="entry name" value="Thiolase-like"/>
    <property type="match status" value="1"/>
</dbReference>
<protein>
    <submittedName>
        <fullName evidence="6">Acyl transferase domain-containing protein</fullName>
    </submittedName>
</protein>
<keyword evidence="3 4" id="KW-0808">Transferase</keyword>
<accession>A0A1I6L142</accession>
<evidence type="ECO:0000256" key="3">
    <source>
        <dbReference type="ARBA" id="ARBA00022679"/>
    </source>
</evidence>
<dbReference type="InterPro" id="IPR001227">
    <property type="entry name" value="Ac_transferase_dom_sf"/>
</dbReference>
<name>A0A1I6L142_9FIRM</name>
<evidence type="ECO:0000256" key="2">
    <source>
        <dbReference type="ARBA" id="ARBA00022553"/>
    </source>
</evidence>
<dbReference type="GO" id="GO:0006633">
    <property type="term" value="P:fatty acid biosynthetic process"/>
    <property type="evidence" value="ECO:0007669"/>
    <property type="project" value="InterPro"/>
</dbReference>